<dbReference type="EMBL" id="CP080467">
    <property type="protein sequence ID" value="UNO49870.1"/>
    <property type="molecule type" value="Genomic_DNA"/>
</dbReference>
<dbReference type="Proteomes" id="UP000829401">
    <property type="component" value="Chromosome"/>
</dbReference>
<reference evidence="3" key="1">
    <citation type="journal article" date="2022" name="G3 (Bethesda)">
        <title>Unveiling the complete genome sequence of Alicyclobacillus acidoterrestris DSM 3922T, a taint-producing strain.</title>
        <authorList>
            <person name="Leonardo I.C."/>
            <person name="Barreto Crespo M.T."/>
            <person name="Gaspar F.B."/>
        </authorList>
    </citation>
    <scope>NUCLEOTIDE SEQUENCE [LARGE SCALE GENOMIC DNA]</scope>
    <source>
        <strain evidence="3">DSM 3922</strain>
    </source>
</reference>
<dbReference type="STRING" id="1356854.N007_14860"/>
<sequence>MNHARQRHTRTERRDAAENRQRILDAALKLFEQHGVEQVSMNQIAIEAGIGPGTLYRRYGNKSELCMDLIKDNIVLLFEDIEAYLEEHQDEPPSQRLKGILTIFIAFREKKLQLLAGVEEVSPANKSQSRTPSPVYDELHEIISKLFREMTVNELTEPDNVFRTDILLMALKKDFYVFQRDVRGYSPESFLEQLCLTFFPQTQKDKP</sequence>
<gene>
    <name evidence="2" type="ORF">K1I37_05000</name>
</gene>
<dbReference type="InterPro" id="IPR001647">
    <property type="entry name" value="HTH_TetR"/>
</dbReference>
<evidence type="ECO:0000313" key="3">
    <source>
        <dbReference type="Proteomes" id="UP000829401"/>
    </source>
</evidence>
<dbReference type="Pfam" id="PF00440">
    <property type="entry name" value="TetR_N"/>
    <property type="match status" value="1"/>
</dbReference>
<dbReference type="OrthoDB" id="1679733at2"/>
<accession>T0CT06</accession>
<protein>
    <submittedName>
        <fullName evidence="2">TetR/AcrR family transcriptional regulator</fullName>
    </submittedName>
</protein>
<dbReference type="GO" id="GO:0003700">
    <property type="term" value="F:DNA-binding transcription factor activity"/>
    <property type="evidence" value="ECO:0007669"/>
    <property type="project" value="TreeGrafter"/>
</dbReference>
<dbReference type="AlphaFoldDB" id="T0CT06"/>
<proteinExistence type="predicted"/>
<dbReference type="PANTHER" id="PTHR30055">
    <property type="entry name" value="HTH-TYPE TRANSCRIPTIONAL REGULATOR RUTR"/>
    <property type="match status" value="1"/>
</dbReference>
<dbReference type="GO" id="GO:0000976">
    <property type="term" value="F:transcription cis-regulatory region binding"/>
    <property type="evidence" value="ECO:0007669"/>
    <property type="project" value="TreeGrafter"/>
</dbReference>
<dbReference type="RefSeq" id="WP_021298114.1">
    <property type="nucleotide sequence ID" value="NZ_AURB01000174.1"/>
</dbReference>
<accession>A0A9E7CSM5</accession>
<dbReference type="Gene3D" id="1.10.357.10">
    <property type="entry name" value="Tetracycline Repressor, domain 2"/>
    <property type="match status" value="1"/>
</dbReference>
<dbReference type="eggNOG" id="COG1309">
    <property type="taxonomic scope" value="Bacteria"/>
</dbReference>
<dbReference type="KEGG" id="aaco:K1I37_05000"/>
<dbReference type="SUPFAM" id="SSF46689">
    <property type="entry name" value="Homeodomain-like"/>
    <property type="match status" value="1"/>
</dbReference>
<dbReference type="InterPro" id="IPR009057">
    <property type="entry name" value="Homeodomain-like_sf"/>
</dbReference>
<dbReference type="InterPro" id="IPR050109">
    <property type="entry name" value="HTH-type_TetR-like_transc_reg"/>
</dbReference>
<dbReference type="PRINTS" id="PR00455">
    <property type="entry name" value="HTHTETR"/>
</dbReference>
<dbReference type="PANTHER" id="PTHR30055:SF226">
    <property type="entry name" value="HTH-TYPE TRANSCRIPTIONAL REGULATOR PKSA"/>
    <property type="match status" value="1"/>
</dbReference>
<keyword evidence="3" id="KW-1185">Reference proteome</keyword>
<evidence type="ECO:0000313" key="2">
    <source>
        <dbReference type="EMBL" id="UNO49870.1"/>
    </source>
</evidence>
<name>T0CT06_ALIAG</name>
<organism evidence="2 3">
    <name type="scientific">Alicyclobacillus acidoterrestris (strain ATCC 49025 / DSM 3922 / CIP 106132 / NCIMB 13137 / GD3B)</name>
    <dbReference type="NCBI Taxonomy" id="1356854"/>
    <lineage>
        <taxon>Bacteria</taxon>
        <taxon>Bacillati</taxon>
        <taxon>Bacillota</taxon>
        <taxon>Bacilli</taxon>
        <taxon>Bacillales</taxon>
        <taxon>Alicyclobacillaceae</taxon>
        <taxon>Alicyclobacillus</taxon>
    </lineage>
</organism>
<dbReference type="PROSITE" id="PS50977">
    <property type="entry name" value="HTH_TETR_2"/>
    <property type="match status" value="1"/>
</dbReference>
<evidence type="ECO:0000256" key="1">
    <source>
        <dbReference type="ARBA" id="ARBA00023125"/>
    </source>
</evidence>
<keyword evidence="1" id="KW-0238">DNA-binding</keyword>